<sequence>MSGPGGRACPDCGHHNAPGTAFCASCNAFLDWEENGAGSATGGQGQGTGTAPRAAVVEPAVSVPAVPAPVAPGTVAPDVSGSGPSVQGAAVAGPAPEPTATRTASVLPRPETSPPAPTQARAQPPGFTPEQTVPNPAGPSVPAVPSVPAAPAGPVRPRTPAEPGASGTVRRPGERSADPDDLPASADTQGTAATAPRPRTPVHDLICRACAQANPRTRTLCVRCGAVLNAPTTREERLSWWARLLRRLRRRPPHRLAAGQRPAARAWRRPSLAIPITLVLLLGGGYLVRPHLSGLIDNLRNQTAKPTPVNPKFAEASNQLNDHGPNLAFDGANNTYWAPASAGAGTGEDLEARFEQPVTLKKVIIHAGVSINKDEFLKQARPSVLDVELADPNGEVKKKQLKLQDKPGPQTLDLAGKNVSSVRFIIRSSYGVEGKDRHTAILEVEFFGLR</sequence>
<evidence type="ECO:0000259" key="2">
    <source>
        <dbReference type="Pfam" id="PF25302"/>
    </source>
</evidence>
<proteinExistence type="predicted"/>
<feature type="domain" description="NAD glycohydrolase translocation F5/8 type C" evidence="2">
    <location>
        <begin position="316"/>
        <end position="446"/>
    </location>
</feature>
<evidence type="ECO:0000313" key="4">
    <source>
        <dbReference type="Proteomes" id="UP001595839"/>
    </source>
</evidence>
<comment type="caution">
    <text evidence="3">The sequence shown here is derived from an EMBL/GenBank/DDBJ whole genome shotgun (WGS) entry which is preliminary data.</text>
</comment>
<dbReference type="InterPro" id="IPR008979">
    <property type="entry name" value="Galactose-bd-like_sf"/>
</dbReference>
<dbReference type="InterPro" id="IPR057561">
    <property type="entry name" value="NADase_transloc"/>
</dbReference>
<feature type="region of interest" description="Disordered" evidence="1">
    <location>
        <begin position="74"/>
        <end position="199"/>
    </location>
</feature>
<name>A0ABV9BB41_9ACTN</name>
<dbReference type="Proteomes" id="UP001595839">
    <property type="component" value="Unassembled WGS sequence"/>
</dbReference>
<dbReference type="Gene3D" id="2.60.120.260">
    <property type="entry name" value="Galactose-binding domain-like"/>
    <property type="match status" value="1"/>
</dbReference>
<organism evidence="3 4">
    <name type="scientific">Streptomyces vulcanius</name>
    <dbReference type="NCBI Taxonomy" id="1441876"/>
    <lineage>
        <taxon>Bacteria</taxon>
        <taxon>Bacillati</taxon>
        <taxon>Actinomycetota</taxon>
        <taxon>Actinomycetes</taxon>
        <taxon>Kitasatosporales</taxon>
        <taxon>Streptomycetaceae</taxon>
        <taxon>Streptomyces</taxon>
    </lineage>
</organism>
<dbReference type="RefSeq" id="WP_381168522.1">
    <property type="nucleotide sequence ID" value="NZ_JBHSFK010000077.1"/>
</dbReference>
<feature type="compositionally biased region" description="Low complexity" evidence="1">
    <location>
        <begin position="133"/>
        <end position="158"/>
    </location>
</feature>
<keyword evidence="4" id="KW-1185">Reference proteome</keyword>
<reference evidence="4" key="1">
    <citation type="journal article" date="2019" name="Int. J. Syst. Evol. Microbiol.">
        <title>The Global Catalogue of Microorganisms (GCM) 10K type strain sequencing project: providing services to taxonomists for standard genome sequencing and annotation.</title>
        <authorList>
            <consortium name="The Broad Institute Genomics Platform"/>
            <consortium name="The Broad Institute Genome Sequencing Center for Infectious Disease"/>
            <person name="Wu L."/>
            <person name="Ma J."/>
        </authorList>
    </citation>
    <scope>NUCLEOTIDE SEQUENCE [LARGE SCALE GENOMIC DNA]</scope>
    <source>
        <strain evidence="4">CGMCC 4.7177</strain>
    </source>
</reference>
<dbReference type="SUPFAM" id="SSF49785">
    <property type="entry name" value="Galactose-binding domain-like"/>
    <property type="match status" value="1"/>
</dbReference>
<gene>
    <name evidence="3" type="ORF">ACFPIH_54730</name>
</gene>
<dbReference type="NCBIfam" id="NF047619">
    <property type="entry name" value="NADase_discoid"/>
    <property type="match status" value="1"/>
</dbReference>
<dbReference type="EMBL" id="JBHSFK010000077">
    <property type="protein sequence ID" value="MFC4508347.1"/>
    <property type="molecule type" value="Genomic_DNA"/>
</dbReference>
<dbReference type="Pfam" id="PF25302">
    <property type="entry name" value="NADase_transloc"/>
    <property type="match status" value="1"/>
</dbReference>
<accession>A0ABV9BB41</accession>
<evidence type="ECO:0000313" key="3">
    <source>
        <dbReference type="EMBL" id="MFC4508347.1"/>
    </source>
</evidence>
<protein>
    <recommendedName>
        <fullName evidence="2">NAD glycohydrolase translocation F5/8 type C domain-containing protein</fullName>
    </recommendedName>
</protein>
<evidence type="ECO:0000256" key="1">
    <source>
        <dbReference type="SAM" id="MobiDB-lite"/>
    </source>
</evidence>